<accession>A0ACC1MFM0</accession>
<protein>
    <submittedName>
        <fullName evidence="1">Uncharacterized protein</fullName>
    </submittedName>
</protein>
<gene>
    <name evidence="1" type="ORF">NUW54_g14260</name>
</gene>
<evidence type="ECO:0000313" key="1">
    <source>
        <dbReference type="EMBL" id="KAJ2963999.1"/>
    </source>
</evidence>
<dbReference type="Proteomes" id="UP001144978">
    <property type="component" value="Unassembled WGS sequence"/>
</dbReference>
<organism evidence="1 2">
    <name type="scientific">Trametes sanguinea</name>
    <dbReference type="NCBI Taxonomy" id="158606"/>
    <lineage>
        <taxon>Eukaryota</taxon>
        <taxon>Fungi</taxon>
        <taxon>Dikarya</taxon>
        <taxon>Basidiomycota</taxon>
        <taxon>Agaricomycotina</taxon>
        <taxon>Agaricomycetes</taxon>
        <taxon>Polyporales</taxon>
        <taxon>Polyporaceae</taxon>
        <taxon>Trametes</taxon>
    </lineage>
</organism>
<name>A0ACC1MFM0_9APHY</name>
<proteinExistence type="predicted"/>
<sequence>MPIEVGLWFGLRRQQQWVADCVMEALLEAMRPGHVQASRRGSREEDSENLDSSEKEGAEETTLEDLERQQGLDDDDDDYEEPLSRQLAQTRSREVRVQTHGTVTADVQPNEPASSGMRSESNEAPVTVQTGDRTPTFSSVVRTQPARAVQHQHAAARLSQLHGPYTHSLPILPSQRVVVQLTAHLSHRASHAYITNHALLVRPFRPLSSTSSAHCASFVARGPSRGKTRPFFTTSCSTSSPEATSPPVRSHNHLVDLLLRYVRQHASFIAPAQSL</sequence>
<keyword evidence="2" id="KW-1185">Reference proteome</keyword>
<reference evidence="1" key="1">
    <citation type="submission" date="2022-08" db="EMBL/GenBank/DDBJ databases">
        <title>Genome Sequence of Pycnoporus sanguineus.</title>
        <authorList>
            <person name="Buettner E."/>
        </authorList>
    </citation>
    <scope>NUCLEOTIDE SEQUENCE</scope>
    <source>
        <strain evidence="1">CG-C14</strain>
    </source>
</reference>
<evidence type="ECO:0000313" key="2">
    <source>
        <dbReference type="Proteomes" id="UP001144978"/>
    </source>
</evidence>
<comment type="caution">
    <text evidence="1">The sequence shown here is derived from an EMBL/GenBank/DDBJ whole genome shotgun (WGS) entry which is preliminary data.</text>
</comment>
<dbReference type="EMBL" id="JANSHE010007207">
    <property type="protein sequence ID" value="KAJ2963999.1"/>
    <property type="molecule type" value="Genomic_DNA"/>
</dbReference>